<proteinExistence type="predicted"/>
<gene>
    <name evidence="1" type="ORF">BN11_50008</name>
</gene>
<reference evidence="1 2" key="1">
    <citation type="journal article" date="2013" name="ISME J.">
        <title>A metabolic model for members of the genus Tetrasphaera involved in enhanced biological phosphorus removal.</title>
        <authorList>
            <person name="Kristiansen R."/>
            <person name="Nguyen H.T.T."/>
            <person name="Saunders A.M."/>
            <person name="Nielsen J.L."/>
            <person name="Wimmer R."/>
            <person name="Le V.Q."/>
            <person name="McIlroy S.J."/>
            <person name="Petrovski S."/>
            <person name="Seviour R.J."/>
            <person name="Calteau A."/>
            <person name="Nielsen K.L."/>
            <person name="Nielsen P.H."/>
        </authorList>
    </citation>
    <scope>NUCLEOTIDE SEQUENCE [LARGE SCALE GENOMIC DNA]</scope>
    <source>
        <strain evidence="1 2">Ben110</strain>
    </source>
</reference>
<dbReference type="Proteomes" id="UP000035763">
    <property type="component" value="Unassembled WGS sequence"/>
</dbReference>
<evidence type="ECO:0000313" key="1">
    <source>
        <dbReference type="EMBL" id="CCH74987.1"/>
    </source>
</evidence>
<dbReference type="STRING" id="1193182.BN11_50008"/>
<evidence type="ECO:0000313" key="2">
    <source>
        <dbReference type="Proteomes" id="UP000035763"/>
    </source>
</evidence>
<keyword evidence="2" id="KW-1185">Reference proteome</keyword>
<dbReference type="EMBL" id="CAJA01000445">
    <property type="protein sequence ID" value="CCH74987.1"/>
    <property type="molecule type" value="Genomic_DNA"/>
</dbReference>
<organism evidence="1 2">
    <name type="scientific">Nostocoides australiense Ben110</name>
    <dbReference type="NCBI Taxonomy" id="1193182"/>
    <lineage>
        <taxon>Bacteria</taxon>
        <taxon>Bacillati</taxon>
        <taxon>Actinomycetota</taxon>
        <taxon>Actinomycetes</taxon>
        <taxon>Micrococcales</taxon>
        <taxon>Intrasporangiaceae</taxon>
        <taxon>Nostocoides</taxon>
    </lineage>
</organism>
<sequence>MVAAFLVCWGPDDCGMTSTMGLHLARLHRQGDSDCGHAYLSRPALSQRPHRRAWKRGVVISSLIEAVRCPARVIHGGADAVRPLNNGVRIARGTWARSWSWCRAADAGR</sequence>
<protein>
    <submittedName>
        <fullName evidence="1">Uncharacterized protein</fullName>
    </submittedName>
</protein>
<name>W6K0L1_9MICO</name>
<dbReference type="AlphaFoldDB" id="W6K0L1"/>
<accession>W6K0L1</accession>
<comment type="caution">
    <text evidence="1">The sequence shown here is derived from an EMBL/GenBank/DDBJ whole genome shotgun (WGS) entry which is preliminary data.</text>
</comment>